<dbReference type="SMART" id="SM00499">
    <property type="entry name" value="AAI"/>
    <property type="match status" value="1"/>
</dbReference>
<dbReference type="Gene3D" id="1.10.110.10">
    <property type="entry name" value="Plant lipid-transfer and hydrophobic proteins"/>
    <property type="match status" value="1"/>
</dbReference>
<dbReference type="PANTHER" id="PTHR33076">
    <property type="entry name" value="NON-SPECIFIC LIPID-TRANSFER PROTEIN 2-RELATED"/>
    <property type="match status" value="1"/>
</dbReference>
<accession>A0AAD3XMR0</accession>
<proteinExistence type="inferred from homology"/>
<dbReference type="PROSITE" id="PS00597">
    <property type="entry name" value="PLANT_LTP"/>
    <property type="match status" value="1"/>
</dbReference>
<feature type="signal peptide" evidence="3">
    <location>
        <begin position="1"/>
        <end position="29"/>
    </location>
</feature>
<evidence type="ECO:0000256" key="1">
    <source>
        <dbReference type="ARBA" id="ARBA00009748"/>
    </source>
</evidence>
<evidence type="ECO:0000313" key="5">
    <source>
        <dbReference type="EMBL" id="GMH10021.1"/>
    </source>
</evidence>
<dbReference type="Proteomes" id="UP001279734">
    <property type="component" value="Unassembled WGS sequence"/>
</dbReference>
<comment type="similarity">
    <text evidence="1 2">Belongs to the plant LTP family.</text>
</comment>
<evidence type="ECO:0000313" key="6">
    <source>
        <dbReference type="Proteomes" id="UP001279734"/>
    </source>
</evidence>
<dbReference type="PRINTS" id="PR00382">
    <property type="entry name" value="LIPIDTRNSFER"/>
</dbReference>
<comment type="caution">
    <text evidence="5">The sequence shown here is derived from an EMBL/GenBank/DDBJ whole genome shotgun (WGS) entry which is preliminary data.</text>
</comment>
<evidence type="ECO:0000256" key="3">
    <source>
        <dbReference type="SAM" id="SignalP"/>
    </source>
</evidence>
<dbReference type="GO" id="GO:0008289">
    <property type="term" value="F:lipid binding"/>
    <property type="evidence" value="ECO:0007669"/>
    <property type="project" value="UniProtKB-KW"/>
</dbReference>
<dbReference type="InterPro" id="IPR000528">
    <property type="entry name" value="Plant_nsLTP"/>
</dbReference>
<organism evidence="5 6">
    <name type="scientific">Nepenthes gracilis</name>
    <name type="common">Slender pitcher plant</name>
    <dbReference type="NCBI Taxonomy" id="150966"/>
    <lineage>
        <taxon>Eukaryota</taxon>
        <taxon>Viridiplantae</taxon>
        <taxon>Streptophyta</taxon>
        <taxon>Embryophyta</taxon>
        <taxon>Tracheophyta</taxon>
        <taxon>Spermatophyta</taxon>
        <taxon>Magnoliopsida</taxon>
        <taxon>eudicotyledons</taxon>
        <taxon>Gunneridae</taxon>
        <taxon>Pentapetalae</taxon>
        <taxon>Caryophyllales</taxon>
        <taxon>Nepenthaceae</taxon>
        <taxon>Nepenthes</taxon>
    </lineage>
</organism>
<keyword evidence="2" id="KW-0446">Lipid-binding</keyword>
<gene>
    <name evidence="5" type="ORF">Nepgr_011862</name>
</gene>
<dbReference type="InterPro" id="IPR036312">
    <property type="entry name" value="Bifun_inhib/LTP/seed_sf"/>
</dbReference>
<dbReference type="Pfam" id="PF00234">
    <property type="entry name" value="Tryp_alpha_amyl"/>
    <property type="match status" value="1"/>
</dbReference>
<dbReference type="CDD" id="cd01960">
    <property type="entry name" value="nsLTP1"/>
    <property type="match status" value="1"/>
</dbReference>
<keyword evidence="2" id="KW-0813">Transport</keyword>
<dbReference type="AlphaFoldDB" id="A0AAD3XMR0"/>
<feature type="domain" description="Bifunctional inhibitor/plant lipid transfer protein/seed storage helical" evidence="4">
    <location>
        <begin position="33"/>
        <end position="118"/>
    </location>
</feature>
<dbReference type="GO" id="GO:0006869">
    <property type="term" value="P:lipid transport"/>
    <property type="evidence" value="ECO:0007669"/>
    <property type="project" value="InterPro"/>
</dbReference>
<sequence length="122" mass="12277">MGSPSMLLKLAFAVVMALAVVVVTPPAEAAIACNKVVTSLRPCLGYITGGGSGKVPAPCCSGIKSLNSAAKTTPDRQAVCNCLKTLATNFGAYIGTVAGVPGKCGVNIPYKISTSIDCSKVK</sequence>
<keyword evidence="6" id="KW-1185">Reference proteome</keyword>
<dbReference type="SUPFAM" id="SSF47699">
    <property type="entry name" value="Bifunctional inhibitor/lipid-transfer protein/seed storage 2S albumin"/>
    <property type="match status" value="1"/>
</dbReference>
<dbReference type="InterPro" id="IPR016140">
    <property type="entry name" value="Bifunc_inhib/LTP/seed_store"/>
</dbReference>
<keyword evidence="3" id="KW-0732">Signal</keyword>
<protein>
    <recommendedName>
        <fullName evidence="2">Non-specific lipid-transfer protein</fullName>
    </recommendedName>
</protein>
<reference evidence="5" key="1">
    <citation type="submission" date="2023-05" db="EMBL/GenBank/DDBJ databases">
        <title>Nepenthes gracilis genome sequencing.</title>
        <authorList>
            <person name="Fukushima K."/>
        </authorList>
    </citation>
    <scope>NUCLEOTIDE SEQUENCE</scope>
    <source>
        <strain evidence="5">SING2019-196</strain>
    </source>
</reference>
<evidence type="ECO:0000256" key="2">
    <source>
        <dbReference type="RuleBase" id="RU000628"/>
    </source>
</evidence>
<feature type="chain" id="PRO_5041998189" description="Non-specific lipid-transfer protein" evidence="3">
    <location>
        <begin position="30"/>
        <end position="122"/>
    </location>
</feature>
<dbReference type="EMBL" id="BSYO01000009">
    <property type="protein sequence ID" value="GMH10021.1"/>
    <property type="molecule type" value="Genomic_DNA"/>
</dbReference>
<evidence type="ECO:0000259" key="4">
    <source>
        <dbReference type="SMART" id="SM00499"/>
    </source>
</evidence>
<comment type="function">
    <text evidence="2">Plant non-specific lipid-transfer proteins transfer phospholipids as well as galactolipids across membranes. May play a role in wax or cutin deposition in the cell walls of expanding epidermal cells and certain secretory tissues.</text>
</comment>
<name>A0AAD3XMR0_NEPGR</name>